<proteinExistence type="predicted"/>
<dbReference type="STRING" id="361077.A0A151Z9A3"/>
<dbReference type="Gene3D" id="1.20.900.10">
    <property type="entry name" value="Dbl homology (DH) domain"/>
    <property type="match status" value="1"/>
</dbReference>
<dbReference type="InterPro" id="IPR000048">
    <property type="entry name" value="IQ_motif_EF-hand-BS"/>
</dbReference>
<dbReference type="GO" id="GO:0005096">
    <property type="term" value="F:GTPase activator activity"/>
    <property type="evidence" value="ECO:0007669"/>
    <property type="project" value="InterPro"/>
</dbReference>
<dbReference type="InterPro" id="IPR001331">
    <property type="entry name" value="GDS_CDC24_CS"/>
</dbReference>
<dbReference type="InterPro" id="IPR036872">
    <property type="entry name" value="CH_dom_sf"/>
</dbReference>
<dbReference type="PROSITE" id="PS50003">
    <property type="entry name" value="PH_DOMAIN"/>
    <property type="match status" value="2"/>
</dbReference>
<feature type="compositionally biased region" description="Polar residues" evidence="2">
    <location>
        <begin position="209"/>
        <end position="231"/>
    </location>
</feature>
<dbReference type="Pfam" id="PF00621">
    <property type="entry name" value="RhoGEF"/>
    <property type="match status" value="1"/>
</dbReference>
<keyword evidence="1" id="KW-0862">Zinc</keyword>
<dbReference type="Gene3D" id="1.10.418.10">
    <property type="entry name" value="Calponin-like domain"/>
    <property type="match status" value="1"/>
</dbReference>
<dbReference type="GO" id="GO:0008270">
    <property type="term" value="F:zinc ion binding"/>
    <property type="evidence" value="ECO:0007669"/>
    <property type="project" value="UniProtKB-KW"/>
</dbReference>
<feature type="domain" description="DH" evidence="4">
    <location>
        <begin position="393"/>
        <end position="569"/>
    </location>
</feature>
<dbReference type="SUPFAM" id="SSF50729">
    <property type="entry name" value="PH domain-like"/>
    <property type="match status" value="3"/>
</dbReference>
<dbReference type="OMA" id="CYLRECE"/>
<organism evidence="7 8">
    <name type="scientific">Tieghemostelium lacteum</name>
    <name type="common">Slime mold</name>
    <name type="synonym">Dictyostelium lacteum</name>
    <dbReference type="NCBI Taxonomy" id="361077"/>
    <lineage>
        <taxon>Eukaryota</taxon>
        <taxon>Amoebozoa</taxon>
        <taxon>Evosea</taxon>
        <taxon>Eumycetozoa</taxon>
        <taxon>Dictyostelia</taxon>
        <taxon>Dictyosteliales</taxon>
        <taxon>Raperosteliaceae</taxon>
        <taxon>Tieghemostelium</taxon>
    </lineage>
</organism>
<keyword evidence="1" id="KW-0863">Zinc-finger</keyword>
<evidence type="ECO:0000259" key="3">
    <source>
        <dbReference type="PROSITE" id="PS50003"/>
    </source>
</evidence>
<evidence type="ECO:0000256" key="2">
    <source>
        <dbReference type="SAM" id="MobiDB-lite"/>
    </source>
</evidence>
<dbReference type="GO" id="GO:0035556">
    <property type="term" value="P:intracellular signal transduction"/>
    <property type="evidence" value="ECO:0007669"/>
    <property type="project" value="InterPro"/>
</dbReference>
<name>A0A151Z9A3_TIELA</name>
<feature type="region of interest" description="Disordered" evidence="2">
    <location>
        <begin position="1032"/>
        <end position="1051"/>
    </location>
</feature>
<protein>
    <submittedName>
        <fullName evidence="7">Pleckstrin (PH) domain-containing protein</fullName>
    </submittedName>
</protein>
<dbReference type="PROSITE" id="PS00741">
    <property type="entry name" value="DH_1"/>
    <property type="match status" value="1"/>
</dbReference>
<dbReference type="EMBL" id="LODT01000037">
    <property type="protein sequence ID" value="KYQ90529.1"/>
    <property type="molecule type" value="Genomic_DNA"/>
</dbReference>
<dbReference type="InterPro" id="IPR038508">
    <property type="entry name" value="ArfGAP_dom_sf"/>
</dbReference>
<keyword evidence="8" id="KW-1185">Reference proteome</keyword>
<dbReference type="SUPFAM" id="SSF47576">
    <property type="entry name" value="Calponin-homology domain, CH-domain"/>
    <property type="match status" value="1"/>
</dbReference>
<dbReference type="CDD" id="cd00160">
    <property type="entry name" value="RhoGEF"/>
    <property type="match status" value="1"/>
</dbReference>
<dbReference type="SMART" id="SM00105">
    <property type="entry name" value="ArfGap"/>
    <property type="match status" value="1"/>
</dbReference>
<dbReference type="Pfam" id="PF00307">
    <property type="entry name" value="CH"/>
    <property type="match status" value="1"/>
</dbReference>
<dbReference type="SUPFAM" id="SSF57863">
    <property type="entry name" value="ArfGap/RecO-like zinc finger"/>
    <property type="match status" value="1"/>
</dbReference>
<dbReference type="InterPro" id="IPR001164">
    <property type="entry name" value="ArfGAP_dom"/>
</dbReference>
<feature type="compositionally biased region" description="Low complexity" evidence="2">
    <location>
        <begin position="185"/>
        <end position="202"/>
    </location>
</feature>
<evidence type="ECO:0000259" key="6">
    <source>
        <dbReference type="PROSITE" id="PS50115"/>
    </source>
</evidence>
<dbReference type="FunCoup" id="A0A151Z9A3">
    <property type="interactions" value="17"/>
</dbReference>
<accession>A0A151Z9A3</accession>
<dbReference type="SUPFAM" id="SSF48065">
    <property type="entry name" value="DBL homology domain (DH-domain)"/>
    <property type="match status" value="1"/>
</dbReference>
<evidence type="ECO:0000259" key="5">
    <source>
        <dbReference type="PROSITE" id="PS50021"/>
    </source>
</evidence>
<feature type="compositionally biased region" description="Low complexity" evidence="2">
    <location>
        <begin position="237"/>
        <end position="251"/>
    </location>
</feature>
<dbReference type="SMART" id="SM00325">
    <property type="entry name" value="RhoGEF"/>
    <property type="match status" value="1"/>
</dbReference>
<dbReference type="Proteomes" id="UP000076078">
    <property type="component" value="Unassembled WGS sequence"/>
</dbReference>
<dbReference type="InParanoid" id="A0A151Z9A3"/>
<dbReference type="InterPro" id="IPR001849">
    <property type="entry name" value="PH_domain"/>
</dbReference>
<feature type="compositionally biased region" description="Polar residues" evidence="2">
    <location>
        <begin position="1088"/>
        <end position="1109"/>
    </location>
</feature>
<dbReference type="PROSITE" id="PS50115">
    <property type="entry name" value="ARFGAP"/>
    <property type="match status" value="1"/>
</dbReference>
<dbReference type="PROSITE" id="PS50021">
    <property type="entry name" value="CH"/>
    <property type="match status" value="1"/>
</dbReference>
<dbReference type="GO" id="GO:0005737">
    <property type="term" value="C:cytoplasm"/>
    <property type="evidence" value="ECO:0007669"/>
    <property type="project" value="TreeGrafter"/>
</dbReference>
<reference evidence="7 8" key="1">
    <citation type="submission" date="2015-12" db="EMBL/GenBank/DDBJ databases">
        <title>Dictyostelia acquired genes for synthesis and detection of signals that induce cell-type specialization by lateral gene transfer from prokaryotes.</title>
        <authorList>
            <person name="Gloeckner G."/>
            <person name="Schaap P."/>
        </authorList>
    </citation>
    <scope>NUCLEOTIDE SEQUENCE [LARGE SCALE GENOMIC DNA]</scope>
    <source>
        <strain evidence="7 8">TK</strain>
    </source>
</reference>
<dbReference type="PANTHER" id="PTHR12673:SF245">
    <property type="entry name" value="DH DOMAIN-CONTAINING PROTEIN-RELATED"/>
    <property type="match status" value="1"/>
</dbReference>
<dbReference type="CDD" id="cd00821">
    <property type="entry name" value="PH"/>
    <property type="match status" value="2"/>
</dbReference>
<dbReference type="InterPro" id="IPR035899">
    <property type="entry name" value="DBL_dom_sf"/>
</dbReference>
<sequence length="1295" mass="146042">MSNREYVSTGNHANWEAIQIDSFTVWINQHLQERNIVIKDLTQEFSDGVILLNLLEVLSKQKIPRYVKSPKFLQHKIDNVLIALAFMEKTFDIKVMGCNAKDIVSGNLKQIMGVIFLLIQKIKVNDHLQSLEDPEHRNRSSSTDSNTSASTPTKPRLSTTVQRVARISTTVNKLTTLPTVSEVPTTSTITTTTSTSIPSNTVKGDDSSVRNSTATGVSVSSIRSKFTTLPGEQTPHATPSSVNTPTNTSANQQQQTGISMPVSPNFKPTGTQKSTLRRTETGAMLSGSLSLSGGFERFDPNTKTQSALEIKYNQYETKFYDVKSVIKIQALIRGYLTRLRWKGAIQKHRARLNEYKILFDQNPKAYKGLCKAQAIVKGRLERKKLYREIPTFRRNEIVREIISTEKRYVESLNTVITEYLEECKKFLTTQQVRNIFSSIEVIYSYNKLMLGELQTRYRLSVGNKLGDIFTKITAFLKVYTMYVNNYNNSFAAINECKENPKFAELLDKNRSSYGLDLSSFLIMPIQRLPRYVLLLQDLMKHTQETHTDYNDLTLALKKMKEVAEYVNEKKREAENLNQVLMIQNSLSGKFKNLAEPHRRYVHKGALFHHDKVYLYFLFNDLLVKTENKSITKLRESTRLSRGTLTIPKDEGKSKFLDSFKLENVSLLDPHPEKNSFELINVSCSSWENETSPTNHPQTITVTFDTMSLDEKMNWMSEIDDCIHQLLENLKSKKRTLINEQDEINKEPYEPIKDSEFHGQLEKKHSDVIWKQKQFYLKNTCLYYHRLPTSDKEPTKIKSINLTLCSVKLVQVVNHPYCFQLAAPSRIYFFSCQDSTHLFKWIYHIRQSIKKKLESLKEIDSPPIPVSSPVNSFLTTSTSNSPLPVSPLAASMANGAPLSLSPLNAQENPLNDPTNKVCADCGAPDPTWASLTYGVVICLDCSAIHKNLNGNNNNNNTGSNGSISETINMIKSIRSLSTSQNDLDVLRQTGNTRSNSKLERHLSGLSLQRPTAKDSYEIKSAWIKAKYSPQPHVPLTTTTTSTTTTSVDQHNSPAIDRKISVSVSSESNPNSPIFSATITTTIPLAQVEANKQSSTPVNTDTNGHSFQNPTEEVKSTENAEQSNNTISPDSTATTTNGTTIPLSPTDELLQGLGLVLTSGDITNGRGTWRSGSTSKSTSQPERKKSYLGIRIPIKREHEGYLFKTNKPATKDSSDWKKYLFVYNTGVMKYYKVDKKGKRKEKGTIDLSIFGGSVSHDPKPKQKHAFTVITEQRLYFLAAETEEEMNVWLEILPHSGK</sequence>
<dbReference type="PRINTS" id="PR00405">
    <property type="entry name" value="REVINTRACTNG"/>
</dbReference>
<dbReference type="OrthoDB" id="18740at2759"/>
<dbReference type="InterPro" id="IPR000219">
    <property type="entry name" value="DH_dom"/>
</dbReference>
<evidence type="ECO:0000313" key="7">
    <source>
        <dbReference type="EMBL" id="KYQ90529.1"/>
    </source>
</evidence>
<feature type="region of interest" description="Disordered" evidence="2">
    <location>
        <begin position="1088"/>
        <end position="1143"/>
    </location>
</feature>
<feature type="region of interest" description="Disordered" evidence="2">
    <location>
        <begin position="131"/>
        <end position="160"/>
    </location>
</feature>
<dbReference type="InterPro" id="IPR011993">
    <property type="entry name" value="PH-like_dom_sf"/>
</dbReference>
<dbReference type="Pfam" id="PF01412">
    <property type="entry name" value="ArfGap"/>
    <property type="match status" value="1"/>
</dbReference>
<feature type="region of interest" description="Disordered" evidence="2">
    <location>
        <begin position="1162"/>
        <end position="1182"/>
    </location>
</feature>
<feature type="domain" description="Arf-GAP" evidence="6">
    <location>
        <begin position="896"/>
        <end position="1026"/>
    </location>
</feature>
<evidence type="ECO:0000256" key="1">
    <source>
        <dbReference type="PROSITE-ProRule" id="PRU00288"/>
    </source>
</evidence>
<comment type="caution">
    <text evidence="7">The sequence shown here is derived from an EMBL/GenBank/DDBJ whole genome shotgun (WGS) entry which is preliminary data.</text>
</comment>
<evidence type="ECO:0000313" key="8">
    <source>
        <dbReference type="Proteomes" id="UP000076078"/>
    </source>
</evidence>
<dbReference type="InterPro" id="IPR051092">
    <property type="entry name" value="FYVE_RhoGEF_PH"/>
</dbReference>
<dbReference type="PANTHER" id="PTHR12673">
    <property type="entry name" value="FACIOGENITAL DYSPLASIA PROTEIN"/>
    <property type="match status" value="1"/>
</dbReference>
<feature type="compositionally biased region" description="Polar residues" evidence="2">
    <location>
        <begin position="1162"/>
        <end position="1178"/>
    </location>
</feature>
<keyword evidence="1" id="KW-0479">Metal-binding</keyword>
<dbReference type="SMART" id="SM00033">
    <property type="entry name" value="CH"/>
    <property type="match status" value="1"/>
</dbReference>
<dbReference type="Gene3D" id="1.10.220.150">
    <property type="entry name" value="Arf GTPase activating protein"/>
    <property type="match status" value="1"/>
</dbReference>
<dbReference type="PROSITE" id="PS50096">
    <property type="entry name" value="IQ"/>
    <property type="match status" value="1"/>
</dbReference>
<dbReference type="GO" id="GO:0005085">
    <property type="term" value="F:guanyl-nucleotide exchange factor activity"/>
    <property type="evidence" value="ECO:0007669"/>
    <property type="project" value="InterPro"/>
</dbReference>
<feature type="compositionally biased region" description="Polar residues" evidence="2">
    <location>
        <begin position="1117"/>
        <end position="1141"/>
    </location>
</feature>
<feature type="domain" description="Calponin-homology (CH)" evidence="5">
    <location>
        <begin position="17"/>
        <end position="123"/>
    </location>
</feature>
<dbReference type="Pfam" id="PF00612">
    <property type="entry name" value="IQ"/>
    <property type="match status" value="1"/>
</dbReference>
<dbReference type="PROSITE" id="PS50010">
    <property type="entry name" value="DH_2"/>
    <property type="match status" value="1"/>
</dbReference>
<gene>
    <name evidence="7" type="ORF">DLAC_09154</name>
</gene>
<dbReference type="InterPro" id="IPR001715">
    <property type="entry name" value="CH_dom"/>
</dbReference>
<dbReference type="SMART" id="SM00233">
    <property type="entry name" value="PH"/>
    <property type="match status" value="3"/>
</dbReference>
<feature type="domain" description="PH" evidence="3">
    <location>
        <begin position="753"/>
        <end position="849"/>
    </location>
</feature>
<feature type="compositionally biased region" description="Low complexity" evidence="2">
    <location>
        <begin position="1035"/>
        <end position="1045"/>
    </location>
</feature>
<dbReference type="Gene3D" id="2.30.29.30">
    <property type="entry name" value="Pleckstrin-homology domain (PH domain)/Phosphotyrosine-binding domain (PTB)"/>
    <property type="match status" value="3"/>
</dbReference>
<feature type="domain" description="PH" evidence="3">
    <location>
        <begin position="1193"/>
        <end position="1295"/>
    </location>
</feature>
<dbReference type="Pfam" id="PF00169">
    <property type="entry name" value="PH"/>
    <property type="match status" value="2"/>
</dbReference>
<feature type="region of interest" description="Disordered" evidence="2">
    <location>
        <begin position="185"/>
        <end position="276"/>
    </location>
</feature>
<evidence type="ECO:0000259" key="4">
    <source>
        <dbReference type="PROSITE" id="PS50010"/>
    </source>
</evidence>
<dbReference type="InterPro" id="IPR037278">
    <property type="entry name" value="ARFGAP/RecO"/>
</dbReference>
<feature type="compositionally biased region" description="Low complexity" evidence="2">
    <location>
        <begin position="140"/>
        <end position="153"/>
    </location>
</feature>